<evidence type="ECO:0000256" key="5">
    <source>
        <dbReference type="ARBA" id="ARBA00022692"/>
    </source>
</evidence>
<evidence type="ECO:0000256" key="8">
    <source>
        <dbReference type="ARBA" id="ARBA00023136"/>
    </source>
</evidence>
<dbReference type="PANTHER" id="PTHR14269">
    <property type="entry name" value="CDP-DIACYLGLYCEROL--GLYCEROL-3-PHOSPHATE 3-PHOSPHATIDYLTRANSFERASE-RELATED"/>
    <property type="match status" value="1"/>
</dbReference>
<evidence type="ECO:0000256" key="3">
    <source>
        <dbReference type="ARBA" id="ARBA00022516"/>
    </source>
</evidence>
<keyword evidence="9" id="KW-0594">Phospholipid biosynthesis</keyword>
<evidence type="ECO:0000313" key="14">
    <source>
        <dbReference type="Proteomes" id="UP000295781"/>
    </source>
</evidence>
<gene>
    <name evidence="13" type="primary">pgsA</name>
    <name evidence="13" type="ORF">SOCEGT47_010610</name>
</gene>
<evidence type="ECO:0000256" key="2">
    <source>
        <dbReference type="ARBA" id="ARBA00010441"/>
    </source>
</evidence>
<dbReference type="EMBL" id="CP012670">
    <property type="protein sequence ID" value="AUX20589.1"/>
    <property type="molecule type" value="Genomic_DNA"/>
</dbReference>
<name>A0A4P2PV89_SORCE</name>
<organism evidence="13 14">
    <name type="scientific">Sorangium cellulosum</name>
    <name type="common">Polyangium cellulosum</name>
    <dbReference type="NCBI Taxonomy" id="56"/>
    <lineage>
        <taxon>Bacteria</taxon>
        <taxon>Pseudomonadati</taxon>
        <taxon>Myxococcota</taxon>
        <taxon>Polyangia</taxon>
        <taxon>Polyangiales</taxon>
        <taxon>Polyangiaceae</taxon>
        <taxon>Sorangium</taxon>
    </lineage>
</organism>
<dbReference type="Pfam" id="PF01066">
    <property type="entry name" value="CDP-OH_P_transf"/>
    <property type="match status" value="1"/>
</dbReference>
<comment type="subcellular location">
    <subcellularLocation>
        <location evidence="1">Membrane</location>
        <topology evidence="1">Multi-pass membrane protein</topology>
    </subcellularLocation>
</comment>
<dbReference type="AlphaFoldDB" id="A0A4P2PV89"/>
<dbReference type="OrthoDB" id="9796672at2"/>
<dbReference type="InterPro" id="IPR000462">
    <property type="entry name" value="CDP-OH_P_trans"/>
</dbReference>
<dbReference type="GO" id="GO:0016780">
    <property type="term" value="F:phosphotransferase activity, for other substituted phosphate groups"/>
    <property type="evidence" value="ECO:0007669"/>
    <property type="project" value="InterPro"/>
</dbReference>
<dbReference type="GO" id="GO:0046474">
    <property type="term" value="P:glycerophospholipid biosynthetic process"/>
    <property type="evidence" value="ECO:0007669"/>
    <property type="project" value="TreeGrafter"/>
</dbReference>
<dbReference type="Gene3D" id="1.20.120.1760">
    <property type="match status" value="1"/>
</dbReference>
<keyword evidence="3" id="KW-0444">Lipid biosynthesis</keyword>
<evidence type="ECO:0000256" key="12">
    <source>
        <dbReference type="SAM" id="Phobius"/>
    </source>
</evidence>
<dbReference type="RefSeq" id="WP_129345867.1">
    <property type="nucleotide sequence ID" value="NZ_CP012670.1"/>
</dbReference>
<feature type="transmembrane region" description="Helical" evidence="12">
    <location>
        <begin position="155"/>
        <end position="173"/>
    </location>
</feature>
<dbReference type="InterPro" id="IPR043130">
    <property type="entry name" value="CDP-OH_PTrfase_TM_dom"/>
</dbReference>
<dbReference type="GO" id="GO:0016020">
    <property type="term" value="C:membrane"/>
    <property type="evidence" value="ECO:0007669"/>
    <property type="project" value="UniProtKB-SubCell"/>
</dbReference>
<dbReference type="Proteomes" id="UP000295781">
    <property type="component" value="Chromosome"/>
</dbReference>
<dbReference type="InterPro" id="IPR050324">
    <property type="entry name" value="CDP-alcohol_PTase-I"/>
</dbReference>
<proteinExistence type="inferred from homology"/>
<evidence type="ECO:0000256" key="10">
    <source>
        <dbReference type="ARBA" id="ARBA00023264"/>
    </source>
</evidence>
<feature type="transmembrane region" description="Helical" evidence="12">
    <location>
        <begin position="126"/>
        <end position="149"/>
    </location>
</feature>
<dbReference type="InterPro" id="IPR048254">
    <property type="entry name" value="CDP_ALCOHOL_P_TRANSF_CS"/>
</dbReference>
<evidence type="ECO:0000313" key="13">
    <source>
        <dbReference type="EMBL" id="AUX20589.1"/>
    </source>
</evidence>
<keyword evidence="7" id="KW-0443">Lipid metabolism</keyword>
<evidence type="ECO:0000256" key="4">
    <source>
        <dbReference type="ARBA" id="ARBA00022679"/>
    </source>
</evidence>
<dbReference type="PROSITE" id="PS00379">
    <property type="entry name" value="CDP_ALCOHOL_P_TRANSF"/>
    <property type="match status" value="1"/>
</dbReference>
<keyword evidence="4 11" id="KW-0808">Transferase</keyword>
<evidence type="ECO:0000256" key="6">
    <source>
        <dbReference type="ARBA" id="ARBA00022989"/>
    </source>
</evidence>
<keyword evidence="5 12" id="KW-0812">Transmembrane</keyword>
<keyword evidence="10" id="KW-1208">Phospholipid metabolism</keyword>
<evidence type="ECO:0000256" key="7">
    <source>
        <dbReference type="ARBA" id="ARBA00023098"/>
    </source>
</evidence>
<dbReference type="PANTHER" id="PTHR14269:SF11">
    <property type="entry name" value="CDP-DIACYLGLYCEROL--GLYCEROL-3-PHOSPHATE 3-PHOSPHATIDYLTRANSFERASE"/>
    <property type="match status" value="1"/>
</dbReference>
<sequence>MPTLSARDLALPPNLMSLARLPLAALFPFVATRPALALAVLCCAGLTDVLDGWLARRSGQVTRTGAIVDPIADKVFALTVVATLLHSGRLPLWGIPALLAREILELPLALWIALSRRFRGRRLSAASANIPGKLATTVQFAAVLTAIALPAALPAMLAAAALAGAAAGVSYWGRQLRRAPAGAASPPQAGA</sequence>
<evidence type="ECO:0000256" key="1">
    <source>
        <dbReference type="ARBA" id="ARBA00004141"/>
    </source>
</evidence>
<evidence type="ECO:0000256" key="11">
    <source>
        <dbReference type="RuleBase" id="RU003750"/>
    </source>
</evidence>
<accession>A0A4P2PV89</accession>
<keyword evidence="6 12" id="KW-1133">Transmembrane helix</keyword>
<reference evidence="13 14" key="1">
    <citation type="submission" date="2015-09" db="EMBL/GenBank/DDBJ databases">
        <title>Sorangium comparison.</title>
        <authorList>
            <person name="Zaburannyi N."/>
            <person name="Bunk B."/>
            <person name="Overmann J."/>
            <person name="Mueller R."/>
        </authorList>
    </citation>
    <scope>NUCLEOTIDE SEQUENCE [LARGE SCALE GENOMIC DNA]</scope>
    <source>
        <strain evidence="13 14">So ceGT47</strain>
    </source>
</reference>
<protein>
    <submittedName>
        <fullName evidence="13">CDP-diacylglycerol--glycerol-3-phosphate 3-phosphatidyltransferase</fullName>
    </submittedName>
</protein>
<evidence type="ECO:0000256" key="9">
    <source>
        <dbReference type="ARBA" id="ARBA00023209"/>
    </source>
</evidence>
<comment type="similarity">
    <text evidence="2 11">Belongs to the CDP-alcohol phosphatidyltransferase class-I family.</text>
</comment>
<keyword evidence="8 12" id="KW-0472">Membrane</keyword>